<name>A0A974NG88_9GAMM</name>
<dbReference type="InterPro" id="IPR050266">
    <property type="entry name" value="AB_hydrolase_sf"/>
</dbReference>
<reference evidence="2 3" key="1">
    <citation type="submission" date="2021-01" db="EMBL/GenBank/DDBJ databases">
        <title>Entomomonas sp. F2A isolated from a house cricket (Acheta domesticus).</title>
        <authorList>
            <person name="Spergser J."/>
            <person name="Busse H.-J."/>
        </authorList>
    </citation>
    <scope>NUCLEOTIDE SEQUENCE [LARGE SCALE GENOMIC DNA]</scope>
    <source>
        <strain evidence="2 3">F2A</strain>
    </source>
</reference>
<dbReference type="PANTHER" id="PTHR43798">
    <property type="entry name" value="MONOACYLGLYCEROL LIPASE"/>
    <property type="match status" value="1"/>
</dbReference>
<proteinExistence type="predicted"/>
<evidence type="ECO:0000313" key="2">
    <source>
        <dbReference type="EMBL" id="QQP85973.1"/>
    </source>
</evidence>
<gene>
    <name evidence="2" type="ORF">JHT90_01560</name>
</gene>
<feature type="domain" description="Serine aminopeptidase S33" evidence="1">
    <location>
        <begin position="48"/>
        <end position="216"/>
    </location>
</feature>
<dbReference type="Gene3D" id="3.40.50.1820">
    <property type="entry name" value="alpha/beta hydrolase"/>
    <property type="match status" value="1"/>
</dbReference>
<accession>A0A974NG88</accession>
<dbReference type="SUPFAM" id="SSF53474">
    <property type="entry name" value="alpha/beta-Hydrolases"/>
    <property type="match status" value="1"/>
</dbReference>
<keyword evidence="2" id="KW-0378">Hydrolase</keyword>
<dbReference type="Pfam" id="PF12146">
    <property type="entry name" value="Hydrolase_4"/>
    <property type="match status" value="1"/>
</dbReference>
<dbReference type="KEGG" id="eaz:JHT90_01560"/>
<dbReference type="EMBL" id="CP067393">
    <property type="protein sequence ID" value="QQP85973.1"/>
    <property type="molecule type" value="Genomic_DNA"/>
</dbReference>
<organism evidence="2 3">
    <name type="scientific">Entomomonas asaccharolytica</name>
    <dbReference type="NCBI Taxonomy" id="2785331"/>
    <lineage>
        <taxon>Bacteria</taxon>
        <taxon>Pseudomonadati</taxon>
        <taxon>Pseudomonadota</taxon>
        <taxon>Gammaproteobacteria</taxon>
        <taxon>Pseudomonadales</taxon>
        <taxon>Pseudomonadaceae</taxon>
        <taxon>Entomomonas</taxon>
    </lineage>
</organism>
<dbReference type="RefSeq" id="WP_201093262.1">
    <property type="nucleotide sequence ID" value="NZ_CP067393.1"/>
</dbReference>
<protein>
    <submittedName>
        <fullName evidence="2">Alpha/beta hydrolase</fullName>
    </submittedName>
</protein>
<dbReference type="PANTHER" id="PTHR43798:SF29">
    <property type="entry name" value="AB HYDROLASE-1 DOMAIN-CONTAINING PROTEIN"/>
    <property type="match status" value="1"/>
</dbReference>
<dbReference type="Proteomes" id="UP000595278">
    <property type="component" value="Chromosome"/>
</dbReference>
<evidence type="ECO:0000259" key="1">
    <source>
        <dbReference type="Pfam" id="PF12146"/>
    </source>
</evidence>
<sequence>MISSELPTLVLIPGLLCDERLWQHQVVNLADVCKPCVADISQDNSIRAMAKRVLEKAPQRFILTALSMGGYVAFEIMRQAPERVICLALIDTMARLDDDESIALRKGLIKLAEEGRFVGVTPRLLPNIIYKDKLNTPIADEIINMAARLGKETFIRQQTAIITRDDSLPTLSTINVPTLIIVGEEDKRTPPEESRIMAETIANAELHMLPKCGHLPPLELPQVTTTLLKEWIVKNTQ</sequence>
<evidence type="ECO:0000313" key="3">
    <source>
        <dbReference type="Proteomes" id="UP000595278"/>
    </source>
</evidence>
<dbReference type="AlphaFoldDB" id="A0A974NG88"/>
<keyword evidence="3" id="KW-1185">Reference proteome</keyword>
<dbReference type="GO" id="GO:0016787">
    <property type="term" value="F:hydrolase activity"/>
    <property type="evidence" value="ECO:0007669"/>
    <property type="project" value="UniProtKB-KW"/>
</dbReference>
<dbReference type="InterPro" id="IPR022742">
    <property type="entry name" value="Hydrolase_4"/>
</dbReference>
<dbReference type="InterPro" id="IPR029058">
    <property type="entry name" value="AB_hydrolase_fold"/>
</dbReference>